<keyword evidence="2" id="KW-0812">Transmembrane</keyword>
<protein>
    <submittedName>
        <fullName evidence="3">Uncharacterized protein</fullName>
    </submittedName>
</protein>
<reference evidence="3 4" key="1">
    <citation type="journal article" date="2023" name="Commun. Biol.">
        <title>Reorganization of the ancestral sex-determining regions during the evolution of trioecy in Pleodorina starrii.</title>
        <authorList>
            <person name="Takahashi K."/>
            <person name="Suzuki S."/>
            <person name="Kawai-Toyooka H."/>
            <person name="Yamamoto K."/>
            <person name="Hamaji T."/>
            <person name="Ootsuki R."/>
            <person name="Yamaguchi H."/>
            <person name="Kawachi M."/>
            <person name="Higashiyama T."/>
            <person name="Nozaki H."/>
        </authorList>
    </citation>
    <scope>NUCLEOTIDE SEQUENCE [LARGE SCALE GENOMIC DNA]</scope>
    <source>
        <strain evidence="3 4">NIES-4479</strain>
    </source>
</reference>
<sequence>MSNRPTRTSPHNPTTATAAAAYSPGPQPQDEAPPQPPRAPRLSLCQELRCGLSCRPNMYNRVRSWRLLRACAAVAVLTGLAFLWLGSAITAAAVEGGWTGPAAALQAFDKRFGYSLADVNTALAAWGVRGRALYLAWEALDVLFFIPSLLGIDLVIFNRLGEALVGATAAAGAGAAAGGSRRAAQLARVVRGVLVRLPLLMAAVDLLEDAGQVALTVWFGTAAAAESAGAGAPGWEWEAAVVAASAVNRVKWVCIGGSVGLALAAWGAMLWARQRRRDGGEGAAAAEGRREGMAKEE</sequence>
<feature type="transmembrane region" description="Helical" evidence="2">
    <location>
        <begin position="67"/>
        <end position="92"/>
    </location>
</feature>
<feature type="compositionally biased region" description="Pro residues" evidence="1">
    <location>
        <begin position="25"/>
        <end position="39"/>
    </location>
</feature>
<proteinExistence type="predicted"/>
<name>A0A9W6BFP1_9CHLO</name>
<keyword evidence="2" id="KW-1133">Transmembrane helix</keyword>
<feature type="transmembrane region" description="Helical" evidence="2">
    <location>
        <begin position="135"/>
        <end position="157"/>
    </location>
</feature>
<accession>A0A9W6BFP1</accession>
<comment type="caution">
    <text evidence="3">The sequence shown here is derived from an EMBL/GenBank/DDBJ whole genome shotgun (WGS) entry which is preliminary data.</text>
</comment>
<feature type="compositionally biased region" description="Polar residues" evidence="1">
    <location>
        <begin position="1"/>
        <end position="13"/>
    </location>
</feature>
<keyword evidence="2" id="KW-0472">Membrane</keyword>
<feature type="transmembrane region" description="Helical" evidence="2">
    <location>
        <begin position="250"/>
        <end position="272"/>
    </location>
</feature>
<dbReference type="AlphaFoldDB" id="A0A9W6BFP1"/>
<evidence type="ECO:0000313" key="4">
    <source>
        <dbReference type="Proteomes" id="UP001165080"/>
    </source>
</evidence>
<evidence type="ECO:0000313" key="3">
    <source>
        <dbReference type="EMBL" id="GLC50737.1"/>
    </source>
</evidence>
<gene>
    <name evidence="3" type="primary">PLEST008655</name>
    <name evidence="3" type="ORF">PLESTB_000426500</name>
</gene>
<dbReference type="Proteomes" id="UP001165080">
    <property type="component" value="Unassembled WGS sequence"/>
</dbReference>
<evidence type="ECO:0000256" key="1">
    <source>
        <dbReference type="SAM" id="MobiDB-lite"/>
    </source>
</evidence>
<evidence type="ECO:0000256" key="2">
    <source>
        <dbReference type="SAM" id="Phobius"/>
    </source>
</evidence>
<keyword evidence="4" id="KW-1185">Reference proteome</keyword>
<feature type="region of interest" description="Disordered" evidence="1">
    <location>
        <begin position="1"/>
        <end position="40"/>
    </location>
</feature>
<dbReference type="EMBL" id="BRXU01000004">
    <property type="protein sequence ID" value="GLC50737.1"/>
    <property type="molecule type" value="Genomic_DNA"/>
</dbReference>
<organism evidence="3 4">
    <name type="scientific">Pleodorina starrii</name>
    <dbReference type="NCBI Taxonomy" id="330485"/>
    <lineage>
        <taxon>Eukaryota</taxon>
        <taxon>Viridiplantae</taxon>
        <taxon>Chlorophyta</taxon>
        <taxon>core chlorophytes</taxon>
        <taxon>Chlorophyceae</taxon>
        <taxon>CS clade</taxon>
        <taxon>Chlamydomonadales</taxon>
        <taxon>Volvocaceae</taxon>
        <taxon>Pleodorina</taxon>
    </lineage>
</organism>